<feature type="transmembrane region" description="Helical" evidence="1">
    <location>
        <begin position="25"/>
        <end position="45"/>
    </location>
</feature>
<gene>
    <name evidence="3" type="ORF">PUN28_006912</name>
</gene>
<comment type="caution">
    <text evidence="3">The sequence shown here is derived from an EMBL/GenBank/DDBJ whole genome shotgun (WGS) entry which is preliminary data.</text>
</comment>
<dbReference type="Gene3D" id="4.10.75.10">
    <property type="entry name" value="Elafin-like"/>
    <property type="match status" value="1"/>
</dbReference>
<dbReference type="GO" id="GO:0005576">
    <property type="term" value="C:extracellular region"/>
    <property type="evidence" value="ECO:0007669"/>
    <property type="project" value="InterPro"/>
</dbReference>
<name>A0AAW2G124_9HYME</name>
<keyword evidence="4" id="KW-1185">Reference proteome</keyword>
<feature type="domain" description="WAP" evidence="2">
    <location>
        <begin position="43"/>
        <end position="91"/>
    </location>
</feature>
<dbReference type="GO" id="GO:0030414">
    <property type="term" value="F:peptidase inhibitor activity"/>
    <property type="evidence" value="ECO:0007669"/>
    <property type="project" value="InterPro"/>
</dbReference>
<protein>
    <recommendedName>
        <fullName evidence="2">WAP domain-containing protein</fullName>
    </recommendedName>
</protein>
<organism evidence="3 4">
    <name type="scientific">Cardiocondyla obscurior</name>
    <dbReference type="NCBI Taxonomy" id="286306"/>
    <lineage>
        <taxon>Eukaryota</taxon>
        <taxon>Metazoa</taxon>
        <taxon>Ecdysozoa</taxon>
        <taxon>Arthropoda</taxon>
        <taxon>Hexapoda</taxon>
        <taxon>Insecta</taxon>
        <taxon>Pterygota</taxon>
        <taxon>Neoptera</taxon>
        <taxon>Endopterygota</taxon>
        <taxon>Hymenoptera</taxon>
        <taxon>Apocrita</taxon>
        <taxon>Aculeata</taxon>
        <taxon>Formicoidea</taxon>
        <taxon>Formicidae</taxon>
        <taxon>Myrmicinae</taxon>
        <taxon>Cardiocondyla</taxon>
    </lineage>
</organism>
<dbReference type="InterPro" id="IPR008197">
    <property type="entry name" value="WAP_dom"/>
</dbReference>
<dbReference type="SMART" id="SM00217">
    <property type="entry name" value="WAP"/>
    <property type="match status" value="1"/>
</dbReference>
<sequence>MDYSLFFFFFFGLNSLCNIYFPGNLLTLTVVLVLLIVGASSQTFYKSGNCPMRNTVSNCGSRCIGDGECPSNQKCCPNKCGFTSCANISPVNTGNDGGYKGSSNQQAVYCNGVKCAAYEKCQYDRNTRRDKCTRV</sequence>
<dbReference type="PROSITE" id="PS51390">
    <property type="entry name" value="WAP"/>
    <property type="match status" value="1"/>
</dbReference>
<evidence type="ECO:0000313" key="4">
    <source>
        <dbReference type="Proteomes" id="UP001430953"/>
    </source>
</evidence>
<dbReference type="EMBL" id="JADYXP020000006">
    <property type="protein sequence ID" value="KAL0121768.1"/>
    <property type="molecule type" value="Genomic_DNA"/>
</dbReference>
<dbReference type="SUPFAM" id="SSF57256">
    <property type="entry name" value="Elafin-like"/>
    <property type="match status" value="1"/>
</dbReference>
<dbReference type="Pfam" id="PF00095">
    <property type="entry name" value="WAP"/>
    <property type="match status" value="1"/>
</dbReference>
<accession>A0AAW2G124</accession>
<dbReference type="InterPro" id="IPR036645">
    <property type="entry name" value="Elafin-like_sf"/>
</dbReference>
<dbReference type="Proteomes" id="UP001430953">
    <property type="component" value="Unassembled WGS sequence"/>
</dbReference>
<proteinExistence type="predicted"/>
<keyword evidence="1" id="KW-0472">Membrane</keyword>
<evidence type="ECO:0000256" key="1">
    <source>
        <dbReference type="SAM" id="Phobius"/>
    </source>
</evidence>
<evidence type="ECO:0000259" key="2">
    <source>
        <dbReference type="PROSITE" id="PS51390"/>
    </source>
</evidence>
<reference evidence="3 4" key="1">
    <citation type="submission" date="2023-03" db="EMBL/GenBank/DDBJ databases">
        <title>High recombination rates correlate with genetic variation in Cardiocondyla obscurior ants.</title>
        <authorList>
            <person name="Errbii M."/>
        </authorList>
    </citation>
    <scope>NUCLEOTIDE SEQUENCE [LARGE SCALE GENOMIC DNA]</scope>
    <source>
        <strain evidence="3">Alpha-2009</strain>
        <tissue evidence="3">Whole body</tissue>
    </source>
</reference>
<dbReference type="AlphaFoldDB" id="A0AAW2G124"/>
<keyword evidence="1" id="KW-1133">Transmembrane helix</keyword>
<evidence type="ECO:0000313" key="3">
    <source>
        <dbReference type="EMBL" id="KAL0121768.1"/>
    </source>
</evidence>
<keyword evidence="1" id="KW-0812">Transmembrane</keyword>